<proteinExistence type="predicted"/>
<evidence type="ECO:0000259" key="1">
    <source>
        <dbReference type="Pfam" id="PF00626"/>
    </source>
</evidence>
<dbReference type="InterPro" id="IPR036175">
    <property type="entry name" value="Sec23/24_helical_dom_sf"/>
</dbReference>
<dbReference type="Gene3D" id="1.20.120.730">
    <property type="entry name" value="Sec23/Sec24 helical domain"/>
    <property type="match status" value="1"/>
</dbReference>
<evidence type="ECO:0000259" key="2">
    <source>
        <dbReference type="Pfam" id="PF04815"/>
    </source>
</evidence>
<dbReference type="InterPro" id="IPR050550">
    <property type="entry name" value="SEC23_SEC24_subfamily"/>
</dbReference>
<dbReference type="Proteomes" id="UP000887561">
    <property type="component" value="Unplaced"/>
</dbReference>
<dbReference type="GO" id="GO:0000149">
    <property type="term" value="F:SNARE binding"/>
    <property type="evidence" value="ECO:0007669"/>
    <property type="project" value="TreeGrafter"/>
</dbReference>
<reference evidence="5" key="1">
    <citation type="submission" date="2022-11" db="UniProtKB">
        <authorList>
            <consortium name="WormBaseParasite"/>
        </authorList>
    </citation>
    <scope>IDENTIFICATION</scope>
</reference>
<dbReference type="SUPFAM" id="SSF81995">
    <property type="entry name" value="beta-sandwich domain of Sec23/24"/>
    <property type="match status" value="1"/>
</dbReference>
<dbReference type="GO" id="GO:0008270">
    <property type="term" value="F:zinc ion binding"/>
    <property type="evidence" value="ECO:0007669"/>
    <property type="project" value="TreeGrafter"/>
</dbReference>
<dbReference type="InterPro" id="IPR036180">
    <property type="entry name" value="Gelsolin-like_dom_sf"/>
</dbReference>
<dbReference type="PANTHER" id="PTHR13803:SF4">
    <property type="entry name" value="SECRETORY 24CD, ISOFORM C"/>
    <property type="match status" value="1"/>
</dbReference>
<feature type="domain" description="Sec23/Sec24 beta-sandwich" evidence="3">
    <location>
        <begin position="5"/>
        <end position="61"/>
    </location>
</feature>
<protein>
    <submittedName>
        <fullName evidence="5">Uncharacterized protein</fullName>
    </submittedName>
</protein>
<dbReference type="Pfam" id="PF00626">
    <property type="entry name" value="Gelsolin"/>
    <property type="match status" value="1"/>
</dbReference>
<evidence type="ECO:0000259" key="3">
    <source>
        <dbReference type="Pfam" id="PF08033"/>
    </source>
</evidence>
<dbReference type="Gene3D" id="2.60.40.1670">
    <property type="entry name" value="beta-sandwich domain of Sec23/24"/>
    <property type="match status" value="1"/>
</dbReference>
<dbReference type="InterPro" id="IPR007123">
    <property type="entry name" value="Gelsolin-like_dom"/>
</dbReference>
<dbReference type="GO" id="GO:0090110">
    <property type="term" value="P:COPII-coated vesicle cargo loading"/>
    <property type="evidence" value="ECO:0007669"/>
    <property type="project" value="TreeGrafter"/>
</dbReference>
<name>A0A915MD26_MELJA</name>
<feature type="domain" description="Gelsolin-like" evidence="1">
    <location>
        <begin position="195"/>
        <end position="265"/>
    </location>
</feature>
<evidence type="ECO:0000313" key="4">
    <source>
        <dbReference type="Proteomes" id="UP000887561"/>
    </source>
</evidence>
<dbReference type="InterPro" id="IPR006900">
    <property type="entry name" value="Sec23/24_helical_dom"/>
</dbReference>
<dbReference type="Pfam" id="PF04815">
    <property type="entry name" value="Sec23_helical"/>
    <property type="match status" value="1"/>
</dbReference>
<dbReference type="InterPro" id="IPR029006">
    <property type="entry name" value="ADF-H/Gelsolin-like_dom_sf"/>
</dbReference>
<keyword evidence="4" id="KW-1185">Reference proteome</keyword>
<dbReference type="InterPro" id="IPR012990">
    <property type="entry name" value="Beta-sandwich_Sec23_24"/>
</dbReference>
<dbReference type="GO" id="GO:0030127">
    <property type="term" value="C:COPII vesicle coat"/>
    <property type="evidence" value="ECO:0007669"/>
    <property type="project" value="InterPro"/>
</dbReference>
<sequence>MQNTTDVELSAIDSDKSVQIEIKYDDKLDEREPAYFQLAVLFTSCSGQRRLRIHNLSLPVTADYQKAFDFIQEMRDELTLRAAQILAAYREKCSEPAPMGQLILPEFAKLLPLHINCIVRHDSLNGGAELTVDDRAWMMSLVPSMTPLAIQQFLYPRIYIITSLCSSVGNSSGSTESLKNDSGCVSKMQGSTDFPTPIRASFDYFSPEEAYLIDNGLVAFIWVGSGVPSSWLNDVFNVNSIAQLDTEKHQLPFYDNDCSQALRHLWSHLNENRERALKLFIVKEQDALESWMKKFLVEDRYANNAHSYVDFLCLIHREIRSLIS</sequence>
<dbReference type="Gene3D" id="3.40.20.10">
    <property type="entry name" value="Severin"/>
    <property type="match status" value="1"/>
</dbReference>
<accession>A0A915MD26</accession>
<organism evidence="4 5">
    <name type="scientific">Meloidogyne javanica</name>
    <name type="common">Root-knot nematode worm</name>
    <dbReference type="NCBI Taxonomy" id="6303"/>
    <lineage>
        <taxon>Eukaryota</taxon>
        <taxon>Metazoa</taxon>
        <taxon>Ecdysozoa</taxon>
        <taxon>Nematoda</taxon>
        <taxon>Chromadorea</taxon>
        <taxon>Rhabditida</taxon>
        <taxon>Tylenchina</taxon>
        <taxon>Tylenchomorpha</taxon>
        <taxon>Tylenchoidea</taxon>
        <taxon>Meloidogynidae</taxon>
        <taxon>Meloidogyninae</taxon>
        <taxon>Meloidogyne</taxon>
        <taxon>Meloidogyne incognita group</taxon>
    </lineage>
</organism>
<dbReference type="AlphaFoldDB" id="A0A915MD26"/>
<dbReference type="WBParaSite" id="scaffold34805_cov274.g21767">
    <property type="protein sequence ID" value="scaffold34805_cov274.g21767"/>
    <property type="gene ID" value="scaffold34805_cov274.g21767"/>
</dbReference>
<evidence type="ECO:0000313" key="5">
    <source>
        <dbReference type="WBParaSite" id="scaffold34805_cov274.g21767"/>
    </source>
</evidence>
<dbReference type="SUPFAM" id="SSF82754">
    <property type="entry name" value="C-terminal, gelsolin-like domain of Sec23/24"/>
    <property type="match status" value="1"/>
</dbReference>
<feature type="domain" description="Sec23/Sec24 helical" evidence="2">
    <location>
        <begin position="71"/>
        <end position="147"/>
    </location>
</feature>
<dbReference type="Pfam" id="PF08033">
    <property type="entry name" value="Sec23_BS"/>
    <property type="match status" value="1"/>
</dbReference>
<dbReference type="PANTHER" id="PTHR13803">
    <property type="entry name" value="SEC24-RELATED PROTEIN"/>
    <property type="match status" value="1"/>
</dbReference>
<dbReference type="SUPFAM" id="SSF81811">
    <property type="entry name" value="Helical domain of Sec23/24"/>
    <property type="match status" value="1"/>
</dbReference>
<dbReference type="GO" id="GO:0070971">
    <property type="term" value="C:endoplasmic reticulum exit site"/>
    <property type="evidence" value="ECO:0007669"/>
    <property type="project" value="TreeGrafter"/>
</dbReference>
<dbReference type="GO" id="GO:0006886">
    <property type="term" value="P:intracellular protein transport"/>
    <property type="evidence" value="ECO:0007669"/>
    <property type="project" value="InterPro"/>
</dbReference>